<protein>
    <submittedName>
        <fullName evidence="2">Uncharacterized protein</fullName>
    </submittedName>
</protein>
<dbReference type="KEGG" id="amus:LMH87_009171"/>
<organism evidence="2 3">
    <name type="scientific">Akanthomyces muscarius</name>
    <name type="common">Entomopathogenic fungus</name>
    <name type="synonym">Lecanicillium muscarium</name>
    <dbReference type="NCBI Taxonomy" id="2231603"/>
    <lineage>
        <taxon>Eukaryota</taxon>
        <taxon>Fungi</taxon>
        <taxon>Dikarya</taxon>
        <taxon>Ascomycota</taxon>
        <taxon>Pezizomycotina</taxon>
        <taxon>Sordariomycetes</taxon>
        <taxon>Hypocreomycetidae</taxon>
        <taxon>Hypocreales</taxon>
        <taxon>Cordycipitaceae</taxon>
        <taxon>Akanthomyces</taxon>
    </lineage>
</organism>
<evidence type="ECO:0000313" key="3">
    <source>
        <dbReference type="Proteomes" id="UP001144673"/>
    </source>
</evidence>
<dbReference type="AlphaFoldDB" id="A0A9W8QL61"/>
<evidence type="ECO:0000256" key="1">
    <source>
        <dbReference type="SAM" id="MobiDB-lite"/>
    </source>
</evidence>
<feature type="region of interest" description="Disordered" evidence="1">
    <location>
        <begin position="1"/>
        <end position="44"/>
    </location>
</feature>
<comment type="caution">
    <text evidence="2">The sequence shown here is derived from an EMBL/GenBank/DDBJ whole genome shotgun (WGS) entry which is preliminary data.</text>
</comment>
<gene>
    <name evidence="2" type="ORF">LMH87_009171</name>
</gene>
<proteinExistence type="predicted"/>
<dbReference type="EMBL" id="JAJHUN010000006">
    <property type="protein sequence ID" value="KAJ4158655.1"/>
    <property type="molecule type" value="Genomic_DNA"/>
</dbReference>
<reference evidence="2" key="1">
    <citation type="journal article" date="2023" name="Access Microbiol">
        <title>De-novo genome assembly for Akanthomyces muscarius, a biocontrol agent of insect agricultural pests.</title>
        <authorList>
            <person name="Erdos Z."/>
            <person name="Studholme D.J."/>
            <person name="Raymond B."/>
            <person name="Sharma M."/>
        </authorList>
    </citation>
    <scope>NUCLEOTIDE SEQUENCE</scope>
    <source>
        <strain evidence="2">Ve6</strain>
    </source>
</reference>
<keyword evidence="3" id="KW-1185">Reference proteome</keyword>
<feature type="compositionally biased region" description="Basic residues" evidence="1">
    <location>
        <begin position="20"/>
        <end position="37"/>
    </location>
</feature>
<evidence type="ECO:0000313" key="2">
    <source>
        <dbReference type="EMBL" id="KAJ4158655.1"/>
    </source>
</evidence>
<accession>A0A9W8QL61</accession>
<feature type="compositionally biased region" description="Basic and acidic residues" evidence="1">
    <location>
        <begin position="1"/>
        <end position="19"/>
    </location>
</feature>
<dbReference type="Proteomes" id="UP001144673">
    <property type="component" value="Unassembled WGS sequence"/>
</dbReference>
<sequence>MHIPKQDSLRKTLNHENLRRCHPRRAPRQQRPGRRRPTPSQFQELSLGAPQDVLAGDYINMWFRLNIDQFQAPHAAFSEDAWVVFHTYLKNHTGAVAGTDLSWWVVDLYMNTAKAGGYYHGNDTSVSHSRVFNAKSK</sequence>
<dbReference type="RefSeq" id="XP_056057022.1">
    <property type="nucleotide sequence ID" value="XM_056202460.1"/>
</dbReference>
<dbReference type="GeneID" id="80896330"/>
<name>A0A9W8QL61_AKAMU</name>